<organism evidence="1 2">
    <name type="scientific">Rhizopogon vinicolor AM-OR11-026</name>
    <dbReference type="NCBI Taxonomy" id="1314800"/>
    <lineage>
        <taxon>Eukaryota</taxon>
        <taxon>Fungi</taxon>
        <taxon>Dikarya</taxon>
        <taxon>Basidiomycota</taxon>
        <taxon>Agaricomycotina</taxon>
        <taxon>Agaricomycetes</taxon>
        <taxon>Agaricomycetidae</taxon>
        <taxon>Boletales</taxon>
        <taxon>Suillineae</taxon>
        <taxon>Rhizopogonaceae</taxon>
        <taxon>Rhizopogon</taxon>
    </lineage>
</organism>
<dbReference type="AlphaFoldDB" id="A0A1B7N5T4"/>
<dbReference type="OrthoDB" id="2596179at2759"/>
<accession>A0A1B7N5T4</accession>
<dbReference type="Proteomes" id="UP000092154">
    <property type="component" value="Unassembled WGS sequence"/>
</dbReference>
<evidence type="ECO:0000313" key="2">
    <source>
        <dbReference type="Proteomes" id="UP000092154"/>
    </source>
</evidence>
<protein>
    <submittedName>
        <fullName evidence="1">Uncharacterized protein</fullName>
    </submittedName>
</protein>
<sequence>MSGTRYIPHILYSTAFTSVSMHLLWQRKTAEEDRARFKAQTSILQDLIEQLRSGKPISNEEIMKMRNLARIHGEGKESPDKEAKTDIGWMDVVWGRKSPADLGVSDEWERRDLEQIRKELEAEQ</sequence>
<proteinExistence type="predicted"/>
<dbReference type="STRING" id="1314800.A0A1B7N5T4"/>
<dbReference type="EMBL" id="KV448220">
    <property type="protein sequence ID" value="OAX40218.1"/>
    <property type="molecule type" value="Genomic_DNA"/>
</dbReference>
<evidence type="ECO:0000313" key="1">
    <source>
        <dbReference type="EMBL" id="OAX40218.1"/>
    </source>
</evidence>
<dbReference type="InParanoid" id="A0A1B7N5T4"/>
<keyword evidence="2" id="KW-1185">Reference proteome</keyword>
<gene>
    <name evidence="1" type="ORF">K503DRAFT_714918</name>
</gene>
<reference evidence="1 2" key="1">
    <citation type="submission" date="2016-06" db="EMBL/GenBank/DDBJ databases">
        <title>Comparative genomics of the ectomycorrhizal sister species Rhizopogon vinicolor and Rhizopogon vesiculosus (Basidiomycota: Boletales) reveals a divergence of the mating type B locus.</title>
        <authorList>
            <consortium name="DOE Joint Genome Institute"/>
            <person name="Mujic A.B."/>
            <person name="Kuo A."/>
            <person name="Tritt A."/>
            <person name="Lipzen A."/>
            <person name="Chen C."/>
            <person name="Johnson J."/>
            <person name="Sharma A."/>
            <person name="Barry K."/>
            <person name="Grigoriev I.V."/>
            <person name="Spatafora J.W."/>
        </authorList>
    </citation>
    <scope>NUCLEOTIDE SEQUENCE [LARGE SCALE GENOMIC DNA]</scope>
    <source>
        <strain evidence="1 2">AM-OR11-026</strain>
    </source>
</reference>
<name>A0A1B7N5T4_9AGAM</name>